<dbReference type="Gramene" id="ERN08132">
    <property type="protein sequence ID" value="ERN08132"/>
    <property type="gene ID" value="AMTR_s00018p00087700"/>
</dbReference>
<dbReference type="PANTHER" id="PTHR23284">
    <property type="entry name" value="PROLACTIN REGULATORY ELEMENT BINDING PROTEIN"/>
    <property type="match status" value="1"/>
</dbReference>
<dbReference type="Pfam" id="PF00400">
    <property type="entry name" value="WD40"/>
    <property type="match status" value="2"/>
</dbReference>
<keyword evidence="7" id="KW-0931">ER-Golgi transport</keyword>
<evidence type="ECO:0000313" key="13">
    <source>
        <dbReference type="Proteomes" id="UP000017836"/>
    </source>
</evidence>
<evidence type="ECO:0000256" key="5">
    <source>
        <dbReference type="ARBA" id="ARBA00022737"/>
    </source>
</evidence>
<dbReference type="AlphaFoldDB" id="W1PDW5"/>
<dbReference type="GO" id="GO:0005085">
    <property type="term" value="F:guanyl-nucleotide exchange factor activity"/>
    <property type="evidence" value="ECO:0007669"/>
    <property type="project" value="InterPro"/>
</dbReference>
<dbReference type="GO" id="GO:0006888">
    <property type="term" value="P:endoplasmic reticulum to Golgi vesicle-mediated transport"/>
    <property type="evidence" value="ECO:0000318"/>
    <property type="project" value="GO_Central"/>
</dbReference>
<keyword evidence="8" id="KW-0653">Protein transport</keyword>
<keyword evidence="10 11" id="KW-0472">Membrane</keyword>
<comment type="subcellular location">
    <subcellularLocation>
        <location evidence="1">Endoplasmic reticulum membrane</location>
        <topology evidence="1">Single-pass membrane protein</topology>
    </subcellularLocation>
</comment>
<accession>W1PDW5</accession>
<sequence>MGKGRKRIAPCAKKFGLPLFYAYWVPPVIGEENSEEEPDEKQRGNEQRFIVLGGGGGDSRTGLQNTLLIAQFDFATNSLSEPTHRFVTGCDIPYRVAVHPHGEGMICSFPKSCSWFEWDLEKNEEGHKLTIEPSDTTLMMLEDVGQQIALTFARDGTKLAAGGEDGHLRVFKWPNVDIILDQPGAHISVKDLDFCSDGKWLASLGDRGPGRVWDLSSSSAITTLAKERDENFGLCRFSRNDDNRLLFTTIKKGDKGWIASWETITWKRVETKLVAQYPISAFTISPDGQLLAVGTIEGDIAIIKASNMQVQQRLKEAHLIFVTSMDFSQDSRALVSVSGDSSARVTVVEARQNKGWYIQSIIIILVILLAIYVYCLKNPPLPSRDG</sequence>
<dbReference type="KEGG" id="atr:18436373"/>
<evidence type="ECO:0000313" key="12">
    <source>
        <dbReference type="EMBL" id="ERN08132.1"/>
    </source>
</evidence>
<keyword evidence="2" id="KW-0813">Transport</keyword>
<keyword evidence="3" id="KW-0853">WD repeat</keyword>
<protein>
    <submittedName>
        <fullName evidence="12">Uncharacterized protein</fullName>
    </submittedName>
</protein>
<dbReference type="GO" id="GO:0003400">
    <property type="term" value="P:regulation of COPII vesicle coating"/>
    <property type="evidence" value="ECO:0000318"/>
    <property type="project" value="GO_Central"/>
</dbReference>
<keyword evidence="5" id="KW-0677">Repeat</keyword>
<dbReference type="InterPro" id="IPR001680">
    <property type="entry name" value="WD40_rpt"/>
</dbReference>
<dbReference type="InterPro" id="IPR045260">
    <property type="entry name" value="Sec12-like"/>
</dbReference>
<keyword evidence="4 11" id="KW-0812">Transmembrane</keyword>
<proteinExistence type="predicted"/>
<dbReference type="InterPro" id="IPR015943">
    <property type="entry name" value="WD40/YVTN_repeat-like_dom_sf"/>
</dbReference>
<keyword evidence="9 11" id="KW-1133">Transmembrane helix</keyword>
<evidence type="ECO:0000256" key="3">
    <source>
        <dbReference type="ARBA" id="ARBA00022574"/>
    </source>
</evidence>
<dbReference type="SUPFAM" id="SSF50998">
    <property type="entry name" value="Quinoprotein alcohol dehydrogenase-like"/>
    <property type="match status" value="1"/>
</dbReference>
<dbReference type="OMA" id="YYVQPRI"/>
<evidence type="ECO:0000256" key="7">
    <source>
        <dbReference type="ARBA" id="ARBA00022892"/>
    </source>
</evidence>
<dbReference type="HOGENOM" id="CLU_058136_0_0_1"/>
<dbReference type="Proteomes" id="UP000017836">
    <property type="component" value="Unassembled WGS sequence"/>
</dbReference>
<organism evidence="12 13">
    <name type="scientific">Amborella trichopoda</name>
    <dbReference type="NCBI Taxonomy" id="13333"/>
    <lineage>
        <taxon>Eukaryota</taxon>
        <taxon>Viridiplantae</taxon>
        <taxon>Streptophyta</taxon>
        <taxon>Embryophyta</taxon>
        <taxon>Tracheophyta</taxon>
        <taxon>Spermatophyta</taxon>
        <taxon>Magnoliopsida</taxon>
        <taxon>Amborellales</taxon>
        <taxon>Amborellaceae</taxon>
        <taxon>Amborella</taxon>
    </lineage>
</organism>
<reference evidence="13" key="1">
    <citation type="journal article" date="2013" name="Science">
        <title>The Amborella genome and the evolution of flowering plants.</title>
        <authorList>
            <consortium name="Amborella Genome Project"/>
        </authorList>
    </citation>
    <scope>NUCLEOTIDE SEQUENCE [LARGE SCALE GENOMIC DNA]</scope>
</reference>
<dbReference type="SMART" id="SM00320">
    <property type="entry name" value="WD40"/>
    <property type="match status" value="4"/>
</dbReference>
<name>W1PDW5_AMBTC</name>
<gene>
    <name evidence="12" type="ORF">AMTR_s00018p00087700</name>
</gene>
<dbReference type="eggNOG" id="KOG0771">
    <property type="taxonomic scope" value="Eukaryota"/>
</dbReference>
<evidence type="ECO:0000256" key="8">
    <source>
        <dbReference type="ARBA" id="ARBA00022927"/>
    </source>
</evidence>
<dbReference type="GO" id="GO:0005789">
    <property type="term" value="C:endoplasmic reticulum membrane"/>
    <property type="evidence" value="ECO:0000318"/>
    <property type="project" value="GO_Central"/>
</dbReference>
<dbReference type="InterPro" id="IPR011047">
    <property type="entry name" value="Quinoprotein_ADH-like_sf"/>
</dbReference>
<evidence type="ECO:0000256" key="1">
    <source>
        <dbReference type="ARBA" id="ARBA00004389"/>
    </source>
</evidence>
<evidence type="ECO:0000256" key="2">
    <source>
        <dbReference type="ARBA" id="ARBA00022448"/>
    </source>
</evidence>
<evidence type="ECO:0000256" key="9">
    <source>
        <dbReference type="ARBA" id="ARBA00022989"/>
    </source>
</evidence>
<dbReference type="PANTHER" id="PTHR23284:SF0">
    <property type="entry name" value="PROLACTIN REGULATORY ELEMENT-BINDING PROTEIN"/>
    <property type="match status" value="1"/>
</dbReference>
<dbReference type="GO" id="GO:0015031">
    <property type="term" value="P:protein transport"/>
    <property type="evidence" value="ECO:0007669"/>
    <property type="project" value="UniProtKB-KW"/>
</dbReference>
<keyword evidence="6" id="KW-0256">Endoplasmic reticulum</keyword>
<feature type="transmembrane region" description="Helical" evidence="11">
    <location>
        <begin position="356"/>
        <end position="376"/>
    </location>
</feature>
<evidence type="ECO:0000256" key="6">
    <source>
        <dbReference type="ARBA" id="ARBA00022824"/>
    </source>
</evidence>
<dbReference type="STRING" id="13333.W1PDW5"/>
<dbReference type="OrthoDB" id="2013972at2759"/>
<keyword evidence="13" id="KW-1185">Reference proteome</keyword>
<evidence type="ECO:0000256" key="10">
    <source>
        <dbReference type="ARBA" id="ARBA00023136"/>
    </source>
</evidence>
<evidence type="ECO:0000256" key="11">
    <source>
        <dbReference type="SAM" id="Phobius"/>
    </source>
</evidence>
<dbReference type="Gene3D" id="2.130.10.10">
    <property type="entry name" value="YVTN repeat-like/Quinoprotein amine dehydrogenase"/>
    <property type="match status" value="1"/>
</dbReference>
<evidence type="ECO:0000256" key="4">
    <source>
        <dbReference type="ARBA" id="ARBA00022692"/>
    </source>
</evidence>
<dbReference type="EMBL" id="KI393569">
    <property type="protein sequence ID" value="ERN08132.1"/>
    <property type="molecule type" value="Genomic_DNA"/>
</dbReference>